<name>A0ABX3HGY2_PAEBO</name>
<evidence type="ECO:0000313" key="4">
    <source>
        <dbReference type="Proteomes" id="UP000187412"/>
    </source>
</evidence>
<reference evidence="3 4" key="1">
    <citation type="submission" date="2016-10" db="EMBL/GenBank/DDBJ databases">
        <title>Paenibacillus species isolates.</title>
        <authorList>
            <person name="Beno S.M."/>
        </authorList>
    </citation>
    <scope>NUCLEOTIDE SEQUENCE [LARGE SCALE GENOMIC DNA]</scope>
    <source>
        <strain evidence="3 4">FSL H7-0744</strain>
    </source>
</reference>
<accession>A0ABX3HGY2</accession>
<dbReference type="Proteomes" id="UP000187412">
    <property type="component" value="Unassembled WGS sequence"/>
</dbReference>
<dbReference type="EMBL" id="MPTB01000008">
    <property type="protein sequence ID" value="OMD49836.1"/>
    <property type="molecule type" value="Genomic_DNA"/>
</dbReference>
<keyword evidence="4" id="KW-1185">Reference proteome</keyword>
<dbReference type="CDD" id="cd08899">
    <property type="entry name" value="SRPBCC_CalC_Aha1-like_6"/>
    <property type="match status" value="1"/>
</dbReference>
<dbReference type="RefSeq" id="WP_076110039.1">
    <property type="nucleotide sequence ID" value="NZ_MPTB01000008.1"/>
</dbReference>
<comment type="caution">
    <text evidence="3">The sequence shown here is derived from an EMBL/GenBank/DDBJ whole genome shotgun (WGS) entry which is preliminary data.</text>
</comment>
<dbReference type="Gene3D" id="3.30.530.20">
    <property type="match status" value="1"/>
</dbReference>
<gene>
    <name evidence="3" type="ORF">BSK56_07755</name>
</gene>
<evidence type="ECO:0000313" key="3">
    <source>
        <dbReference type="EMBL" id="OMD49836.1"/>
    </source>
</evidence>
<dbReference type="Pfam" id="PF08327">
    <property type="entry name" value="AHSA1"/>
    <property type="match status" value="1"/>
</dbReference>
<proteinExistence type="inferred from homology"/>
<dbReference type="InterPro" id="IPR023393">
    <property type="entry name" value="START-like_dom_sf"/>
</dbReference>
<protein>
    <submittedName>
        <fullName evidence="3">Activator of Hsp90 ATPase 1 family protein</fullName>
    </submittedName>
</protein>
<feature type="domain" description="Activator of Hsp90 ATPase homologue 1/2-like C-terminal" evidence="2">
    <location>
        <begin position="22"/>
        <end position="131"/>
    </location>
</feature>
<evidence type="ECO:0000256" key="1">
    <source>
        <dbReference type="ARBA" id="ARBA00006817"/>
    </source>
</evidence>
<organism evidence="3 4">
    <name type="scientific">Paenibacillus borealis</name>
    <dbReference type="NCBI Taxonomy" id="160799"/>
    <lineage>
        <taxon>Bacteria</taxon>
        <taxon>Bacillati</taxon>
        <taxon>Bacillota</taxon>
        <taxon>Bacilli</taxon>
        <taxon>Bacillales</taxon>
        <taxon>Paenibacillaceae</taxon>
        <taxon>Paenibacillus</taxon>
    </lineage>
</organism>
<sequence length="160" mass="18692">MIAEIVAVPEGFTATFVFHYKHSVDRVWAMLTQNELLKEWFSELRVKDLRTGGIIEFDMQDGTFLELGITGFERNSILEYIWGEDKVRFELLPEREGCRLQLIETMGKITEHTAKDLSGWHVCLEVIAALLDGKPFGNRKRVWENRYEVYSALVDKYYHS</sequence>
<dbReference type="InterPro" id="IPR013538">
    <property type="entry name" value="ASHA1/2-like_C"/>
</dbReference>
<dbReference type="SUPFAM" id="SSF55961">
    <property type="entry name" value="Bet v1-like"/>
    <property type="match status" value="1"/>
</dbReference>
<comment type="similarity">
    <text evidence="1">Belongs to the AHA1 family.</text>
</comment>
<evidence type="ECO:0000259" key="2">
    <source>
        <dbReference type="Pfam" id="PF08327"/>
    </source>
</evidence>